<name>A0A327R6H2_9BACT</name>
<organism evidence="1 2">
    <name type="scientific">Chitinophaga skermanii</name>
    <dbReference type="NCBI Taxonomy" id="331697"/>
    <lineage>
        <taxon>Bacteria</taxon>
        <taxon>Pseudomonadati</taxon>
        <taxon>Bacteroidota</taxon>
        <taxon>Chitinophagia</taxon>
        <taxon>Chitinophagales</taxon>
        <taxon>Chitinophagaceae</taxon>
        <taxon>Chitinophaga</taxon>
    </lineage>
</organism>
<keyword evidence="2" id="KW-1185">Reference proteome</keyword>
<proteinExistence type="predicted"/>
<accession>A0A327R6H2</accession>
<gene>
    <name evidence="1" type="ORF">LX64_00791</name>
</gene>
<comment type="caution">
    <text evidence="1">The sequence shown here is derived from an EMBL/GenBank/DDBJ whole genome shotgun (WGS) entry which is preliminary data.</text>
</comment>
<dbReference type="Proteomes" id="UP000249547">
    <property type="component" value="Unassembled WGS sequence"/>
</dbReference>
<sequence length="72" mass="8227">MNNITYTMIIMGICYLGKIKMYTVAIWDIDIWGPSCSSTSNSKLSKKPIYNYITFVVAVNYYSKGKTCYSND</sequence>
<dbReference type="EMBL" id="QLLL01000001">
    <property type="protein sequence ID" value="RAJ11183.1"/>
    <property type="molecule type" value="Genomic_DNA"/>
</dbReference>
<protein>
    <submittedName>
        <fullName evidence="1">Uncharacterized protein</fullName>
    </submittedName>
</protein>
<dbReference type="AlphaFoldDB" id="A0A327R6H2"/>
<reference evidence="1 2" key="1">
    <citation type="submission" date="2018-06" db="EMBL/GenBank/DDBJ databases">
        <title>Genomic Encyclopedia of Archaeal and Bacterial Type Strains, Phase II (KMG-II): from individual species to whole genera.</title>
        <authorList>
            <person name="Goeker M."/>
        </authorList>
    </citation>
    <scope>NUCLEOTIDE SEQUENCE [LARGE SCALE GENOMIC DNA]</scope>
    <source>
        <strain evidence="1 2">DSM 23857</strain>
    </source>
</reference>
<evidence type="ECO:0000313" key="1">
    <source>
        <dbReference type="EMBL" id="RAJ11183.1"/>
    </source>
</evidence>
<evidence type="ECO:0000313" key="2">
    <source>
        <dbReference type="Proteomes" id="UP000249547"/>
    </source>
</evidence>